<feature type="compositionally biased region" description="Low complexity" evidence="1">
    <location>
        <begin position="98"/>
        <end position="113"/>
    </location>
</feature>
<accession>A0ABR3VL65</accession>
<reference evidence="2 3" key="1">
    <citation type="journal article" date="2024" name="Commun. Biol.">
        <title>Comparative genomic analysis of thermophilic fungi reveals convergent evolutionary adaptations and gene losses.</title>
        <authorList>
            <person name="Steindorff A.S."/>
            <person name="Aguilar-Pontes M.V."/>
            <person name="Robinson A.J."/>
            <person name="Andreopoulos B."/>
            <person name="LaButti K."/>
            <person name="Kuo A."/>
            <person name="Mondo S."/>
            <person name="Riley R."/>
            <person name="Otillar R."/>
            <person name="Haridas S."/>
            <person name="Lipzen A."/>
            <person name="Grimwood J."/>
            <person name="Schmutz J."/>
            <person name="Clum A."/>
            <person name="Reid I.D."/>
            <person name="Moisan M.C."/>
            <person name="Butler G."/>
            <person name="Nguyen T.T.M."/>
            <person name="Dewar K."/>
            <person name="Conant G."/>
            <person name="Drula E."/>
            <person name="Henrissat B."/>
            <person name="Hansel C."/>
            <person name="Singer S."/>
            <person name="Hutchinson M.I."/>
            <person name="de Vries R.P."/>
            <person name="Natvig D.O."/>
            <person name="Powell A.J."/>
            <person name="Tsang A."/>
            <person name="Grigoriev I.V."/>
        </authorList>
    </citation>
    <scope>NUCLEOTIDE SEQUENCE [LARGE SCALE GENOMIC DNA]</scope>
    <source>
        <strain evidence="2 3">ATCC 24622</strain>
    </source>
</reference>
<comment type="caution">
    <text evidence="2">The sequence shown here is derived from an EMBL/GenBank/DDBJ whole genome shotgun (WGS) entry which is preliminary data.</text>
</comment>
<evidence type="ECO:0000313" key="2">
    <source>
        <dbReference type="EMBL" id="KAL1842443.1"/>
    </source>
</evidence>
<name>A0ABR3VL65_9PEZI</name>
<proteinExistence type="predicted"/>
<evidence type="ECO:0000256" key="1">
    <source>
        <dbReference type="SAM" id="MobiDB-lite"/>
    </source>
</evidence>
<sequence>MHVPGLMQEKKRKKADGLECCSTTSQLGTGATDRSEELGRLTDPPLTKKYVRFCHLAAAVGAGLGVLILRTNKERGGCVGYDDRDNGSYTGTGGMDPRAGVRSNNVNGRNGCNDARQDSKGGQSCLNTQLRSLLRAA</sequence>
<keyword evidence="3" id="KW-1185">Reference proteome</keyword>
<organism evidence="2 3">
    <name type="scientific">Phialemonium thermophilum</name>
    <dbReference type="NCBI Taxonomy" id="223376"/>
    <lineage>
        <taxon>Eukaryota</taxon>
        <taxon>Fungi</taxon>
        <taxon>Dikarya</taxon>
        <taxon>Ascomycota</taxon>
        <taxon>Pezizomycotina</taxon>
        <taxon>Sordariomycetes</taxon>
        <taxon>Sordariomycetidae</taxon>
        <taxon>Cephalothecales</taxon>
        <taxon>Cephalothecaceae</taxon>
        <taxon>Phialemonium</taxon>
    </lineage>
</organism>
<evidence type="ECO:0000313" key="3">
    <source>
        <dbReference type="Proteomes" id="UP001586593"/>
    </source>
</evidence>
<dbReference type="EMBL" id="JAZHXJ010001951">
    <property type="protein sequence ID" value="KAL1842443.1"/>
    <property type="molecule type" value="Genomic_DNA"/>
</dbReference>
<protein>
    <submittedName>
        <fullName evidence="2">Uncharacterized protein</fullName>
    </submittedName>
</protein>
<feature type="region of interest" description="Disordered" evidence="1">
    <location>
        <begin position="80"/>
        <end position="123"/>
    </location>
</feature>
<gene>
    <name evidence="2" type="ORF">VTK73DRAFT_3123</name>
</gene>
<dbReference type="Proteomes" id="UP001586593">
    <property type="component" value="Unassembled WGS sequence"/>
</dbReference>